<feature type="region of interest" description="Disordered" evidence="1">
    <location>
        <begin position="665"/>
        <end position="690"/>
    </location>
</feature>
<proteinExistence type="predicted"/>
<dbReference type="AlphaFoldDB" id="A0A061S2K9"/>
<evidence type="ECO:0000313" key="2">
    <source>
        <dbReference type="EMBL" id="JAC78483.1"/>
    </source>
</evidence>
<organism evidence="2">
    <name type="scientific">Tetraselmis sp. GSL018</name>
    <dbReference type="NCBI Taxonomy" id="582737"/>
    <lineage>
        <taxon>Eukaryota</taxon>
        <taxon>Viridiplantae</taxon>
        <taxon>Chlorophyta</taxon>
        <taxon>core chlorophytes</taxon>
        <taxon>Chlorodendrophyceae</taxon>
        <taxon>Chlorodendrales</taxon>
        <taxon>Chlorodendraceae</taxon>
        <taxon>Tetraselmis</taxon>
    </lineage>
</organism>
<reference evidence="2" key="1">
    <citation type="submission" date="2014-05" db="EMBL/GenBank/DDBJ databases">
        <title>The transcriptome of the halophilic microalga Tetraselmis sp. GSL018 isolated from the Great Salt Lake, Utah.</title>
        <authorList>
            <person name="Jinkerson R.E."/>
            <person name="D'Adamo S."/>
            <person name="Posewitz M.C."/>
        </authorList>
    </citation>
    <scope>NUCLEOTIDE SEQUENCE</scope>
    <source>
        <strain evidence="2">GSL018</strain>
    </source>
</reference>
<accession>A0A061S2K9</accession>
<protein>
    <submittedName>
        <fullName evidence="2">Uncharacterized protein</fullName>
    </submittedName>
</protein>
<sequence>MGIETYVVDTVEVVLGEEFKNEKREPDTSSLSPVPCLSIAGKRTVQDFQIANAKAEKAGILQRQAGPLVDEFFKNDPLPLQAQRVREKLREIDGRNTFAQRRSAGVSSHRETRSEDFKLAEKHEHTAALLSQERYLTPALEKRYGKHAGKGSLLHPHMYDRAFPAEGSGGQVPRADGATRGLRGLQAEVQNLARLHAAEIERERKEAEKTLDMEEAMIRRSLHHEEAQSKLKELKGSACFRAIPRERALLGARMAPPTLNFGPGHYSITYGAQDRHTLQKDMKSTYASAGRIFLEAAGTDRAEGARAPEAAGASPGTGGRDGDKPRGPKPGGKKKGKKKDKDEDQAPPLTSSFRNTGFGSPPVGREKARNAGAHLGPTKYDADYSCVWPSAKLIPDFGRQPERPPVPGRGGLSPGPGAYEVPPPGYGCGLKCARSRDFSKQTGRPDYAAAHDTRPATAPVVLHTSTPLPFAPPAVHEPYAPAQAMQAAGTGTARAGSPTHHQEILRQWEHGHPVGSLNGPPLPTGPSPGARPGSVPGSFGDAGMNMWFDEFGDPLTSAVIVGWGAENSDRAGIAWGRQRFGGLATPHEVDPTPWETGGLKRGPKLVTIPRCSRTEELKGMRTLLSTKSGCPSSAPRCHASDTPLTCLCELNPSYSLTERRSPAWSLPKNRTEKPKTWKPPGWLIRQSMQA</sequence>
<feature type="compositionally biased region" description="Polar residues" evidence="1">
    <location>
        <begin position="348"/>
        <end position="358"/>
    </location>
</feature>
<evidence type="ECO:0000256" key="1">
    <source>
        <dbReference type="SAM" id="MobiDB-lite"/>
    </source>
</evidence>
<name>A0A061S2K9_9CHLO</name>
<dbReference type="EMBL" id="GBEZ01006941">
    <property type="protein sequence ID" value="JAC78483.1"/>
    <property type="molecule type" value="Transcribed_RNA"/>
</dbReference>
<feature type="region of interest" description="Disordered" evidence="1">
    <location>
        <begin position="396"/>
        <end position="420"/>
    </location>
</feature>
<gene>
    <name evidence="2" type="ORF">TSPGSL018_15004</name>
</gene>
<feature type="region of interest" description="Disordered" evidence="1">
    <location>
        <begin position="299"/>
        <end position="376"/>
    </location>
</feature>
<feature type="region of interest" description="Disordered" evidence="1">
    <location>
        <begin position="511"/>
        <end position="536"/>
    </location>
</feature>